<feature type="non-terminal residue" evidence="1">
    <location>
        <position position="1"/>
    </location>
</feature>
<gene>
    <name evidence="1" type="ORF">PCOR1329_LOCUS28124</name>
</gene>
<protein>
    <submittedName>
        <fullName evidence="1">Uncharacterized protein</fullName>
    </submittedName>
</protein>
<evidence type="ECO:0000313" key="1">
    <source>
        <dbReference type="EMBL" id="CAK0829054.1"/>
    </source>
</evidence>
<sequence>PLAHFFFVGTAGALAWGTPPATLLPSFRLRHFAPSPAMAPKGMKRPAAFAAEITTVKRALLMGDSGAALLAGMCSDSLGVPKSERHEFQASAVDMIADVVGPPQRRLQEELRGSQG</sequence>
<dbReference type="EMBL" id="CAUYUJ010010324">
    <property type="protein sequence ID" value="CAK0829054.1"/>
    <property type="molecule type" value="Genomic_DNA"/>
</dbReference>
<keyword evidence="2" id="KW-1185">Reference proteome</keyword>
<evidence type="ECO:0000313" key="2">
    <source>
        <dbReference type="Proteomes" id="UP001189429"/>
    </source>
</evidence>
<comment type="caution">
    <text evidence="1">The sequence shown here is derived from an EMBL/GenBank/DDBJ whole genome shotgun (WGS) entry which is preliminary data.</text>
</comment>
<organism evidence="1 2">
    <name type="scientific">Prorocentrum cordatum</name>
    <dbReference type="NCBI Taxonomy" id="2364126"/>
    <lineage>
        <taxon>Eukaryota</taxon>
        <taxon>Sar</taxon>
        <taxon>Alveolata</taxon>
        <taxon>Dinophyceae</taxon>
        <taxon>Prorocentrales</taxon>
        <taxon>Prorocentraceae</taxon>
        <taxon>Prorocentrum</taxon>
    </lineage>
</organism>
<dbReference type="Proteomes" id="UP001189429">
    <property type="component" value="Unassembled WGS sequence"/>
</dbReference>
<reference evidence="1" key="1">
    <citation type="submission" date="2023-10" db="EMBL/GenBank/DDBJ databases">
        <authorList>
            <person name="Chen Y."/>
            <person name="Shah S."/>
            <person name="Dougan E. K."/>
            <person name="Thang M."/>
            <person name="Chan C."/>
        </authorList>
    </citation>
    <scope>NUCLEOTIDE SEQUENCE [LARGE SCALE GENOMIC DNA]</scope>
</reference>
<accession>A0ABN9SB02</accession>
<proteinExistence type="predicted"/>
<name>A0ABN9SB02_9DINO</name>